<dbReference type="NCBIfam" id="TIGR04056">
    <property type="entry name" value="OMP_RagA_SusC"/>
    <property type="match status" value="1"/>
</dbReference>
<comment type="caution">
    <text evidence="12">The sequence shown here is derived from an EMBL/GenBank/DDBJ whole genome shotgun (WGS) entry which is preliminary data.</text>
</comment>
<dbReference type="InterPro" id="IPR023997">
    <property type="entry name" value="TonB-dep_OMP_SusC/RagA_CS"/>
</dbReference>
<keyword evidence="3 8" id="KW-1134">Transmembrane beta strand</keyword>
<reference evidence="12 13" key="1">
    <citation type="submission" date="2012-05" db="EMBL/GenBank/DDBJ databases">
        <authorList>
            <person name="Weinstock G."/>
            <person name="Sodergren E."/>
            <person name="Lobos E.A."/>
            <person name="Fulton L."/>
            <person name="Fulton R."/>
            <person name="Courtney L."/>
            <person name="Fronick C."/>
            <person name="O'Laughlin M."/>
            <person name="Godfrey J."/>
            <person name="Wilson R.M."/>
            <person name="Miner T."/>
            <person name="Farmer C."/>
            <person name="Delehaunty K."/>
            <person name="Cordes M."/>
            <person name="Minx P."/>
            <person name="Tomlinson C."/>
            <person name="Chen J."/>
            <person name="Wollam A."/>
            <person name="Pepin K.H."/>
            <person name="Bhonagiri V."/>
            <person name="Zhang X."/>
            <person name="Suruliraj S."/>
            <person name="Warren W."/>
            <person name="Mitreva M."/>
            <person name="Mardis E.R."/>
            <person name="Wilson R.K."/>
        </authorList>
    </citation>
    <scope>NUCLEOTIDE SEQUENCE [LARGE SCALE GENOMIC DNA]</scope>
    <source>
        <strain evidence="12 13">F0055</strain>
    </source>
</reference>
<evidence type="ECO:0000256" key="3">
    <source>
        <dbReference type="ARBA" id="ARBA00022452"/>
    </source>
</evidence>
<evidence type="ECO:0000256" key="1">
    <source>
        <dbReference type="ARBA" id="ARBA00004571"/>
    </source>
</evidence>
<organism evidence="12 13">
    <name type="scientific">Hoylesella saccharolytica F0055</name>
    <dbReference type="NCBI Taxonomy" id="1127699"/>
    <lineage>
        <taxon>Bacteria</taxon>
        <taxon>Pseudomonadati</taxon>
        <taxon>Bacteroidota</taxon>
        <taxon>Bacteroidia</taxon>
        <taxon>Bacteroidales</taxon>
        <taxon>Prevotellaceae</taxon>
        <taxon>Hoylesella</taxon>
    </lineage>
</organism>
<dbReference type="PATRIC" id="fig|1127699.3.peg.1727"/>
<dbReference type="InterPro" id="IPR012910">
    <property type="entry name" value="Plug_dom"/>
</dbReference>
<dbReference type="NCBIfam" id="TIGR04057">
    <property type="entry name" value="SusC_RagA_signa"/>
    <property type="match status" value="1"/>
</dbReference>
<evidence type="ECO:0000256" key="8">
    <source>
        <dbReference type="PROSITE-ProRule" id="PRU01360"/>
    </source>
</evidence>
<dbReference type="RefSeq" id="WP_009163188.1">
    <property type="nucleotide sequence ID" value="NZ_KB291007.1"/>
</dbReference>
<sequence length="1191" mass="132326">MPTKSKSDFGKGVLYYPVRQMGKAAADTYAPVPTWDSTAGMSGTEIPTWDGTVGVSGNEIPTWDGAAGVSGNEIPTWDGAVGVSGNEIPTWDKNAIKKTPRLQGFSTKHYRIYHQFYRKSNLIITTIMNNVHKTNILASMLVLAAVMLPYGSRAGNARWADTPQPNERELAIAQQQRTVSGTVADKETGETLVGVSVKVRGGRAATITDINGRYQLNISSPQAVLVFSYIGKKTLEVAVNARTNIDAEMENDNNTLSDVVIYTGYMTQKKADLTGSIVMAGKSDIARGHSANAMKGLQGKMAGVLITTNGGNPAESVGVQIRGLSSLSGSVRPLIVLDGMPTERLNLRDINAGDIESIQVLKDAASASIYGARASGGVILIQTKKGGAGKTTIEYNGSLSMNSIVNKPTLMNAREYGEAAFRAAAYDERVYGTPMSLPTTYDFIWHRDANGHAVLDSASPAQFLNTEKTVPGADTDWMGQIFRKALGTRHQLTISSGGEKSRSLFSLGYFNNEGTQINTFFRQYSIRVNTEYDLLDNRLKIGENLALTYLQYHGQNETRWAMINPPAMPVRDINGNWAGAAGFDDFSNPVRLLELNKDNINNYVKIIGNIFLDLHIWKGLSARTQFGLDYGNSYSRAIDKKWAETGGRSSNGENYVTSSQSHPLNYVWTNTLNYNYTNQKHDLSVVLGQELTRYVQEGFSARREGVYLEDRDFAHIGITTGEKYSLSSSADEYTYLSYFGKANYVYAGKYLASVTVRRDGSSLFGKRNRWGTFPAFSLGWRIKDEKFMEDAKFVSNLKLRASIGSNGSVQGLPRGYTTTPFTSDYFDTSYAIKGNETGHLMSGYRRLWLGNADLKWETTTQTDLGIDFGFFDQRLTGSLGYYFKRTKDILVQTPYIAAMGEGGEPWINGASMNNRGFELELTFTNQPKAAFEYQISLNIGTYKTKLTSLPMDVINKYPGDGMRDFVLGKTPNIFYGMVADGIFKTQEEVDRHAEQPGKAIGRIRYKDLDGDGVIDELYDRTFIGISDPDFFGGLNTELRYRNFDLNVFFQGIFGNRVDNAWKRESDLWNISVPSGKNHPTRLLGAWSFDNPNSDIPAITNTTVNHEDRFSSYYIENGSYVKLRNIELGYTVPNKLLKTLFISNLRFYFSAQNVLTLKKSWGKDRYTSFDPEMPGYGYLQPLTYTFGINLKF</sequence>
<keyword evidence="5 9" id="KW-0798">TonB box</keyword>
<name>L1N6C8_9BACT</name>
<keyword evidence="6 8" id="KW-0472">Membrane</keyword>
<dbReference type="SUPFAM" id="SSF49464">
    <property type="entry name" value="Carboxypeptidase regulatory domain-like"/>
    <property type="match status" value="1"/>
</dbReference>
<dbReference type="InterPro" id="IPR000531">
    <property type="entry name" value="Beta-barrel_TonB"/>
</dbReference>
<dbReference type="InterPro" id="IPR023996">
    <property type="entry name" value="TonB-dep_OMP_SusC/RagA"/>
</dbReference>
<keyword evidence="7 8" id="KW-0998">Cell outer membrane</keyword>
<gene>
    <name evidence="12" type="ORF">HMPREF9151_01881</name>
</gene>
<evidence type="ECO:0000313" key="12">
    <source>
        <dbReference type="EMBL" id="EKX98761.1"/>
    </source>
</evidence>
<dbReference type="SUPFAM" id="SSF56935">
    <property type="entry name" value="Porins"/>
    <property type="match status" value="1"/>
</dbReference>
<dbReference type="HOGENOM" id="CLU_004317_0_2_10"/>
<evidence type="ECO:0000256" key="2">
    <source>
        <dbReference type="ARBA" id="ARBA00022448"/>
    </source>
</evidence>
<comment type="subcellular location">
    <subcellularLocation>
        <location evidence="1 8">Cell outer membrane</location>
        <topology evidence="1 8">Multi-pass membrane protein</topology>
    </subcellularLocation>
</comment>
<dbReference type="GO" id="GO:0009279">
    <property type="term" value="C:cell outer membrane"/>
    <property type="evidence" value="ECO:0007669"/>
    <property type="project" value="UniProtKB-SubCell"/>
</dbReference>
<keyword evidence="12" id="KW-0675">Receptor</keyword>
<evidence type="ECO:0000313" key="13">
    <source>
        <dbReference type="Proteomes" id="UP000010433"/>
    </source>
</evidence>
<feature type="domain" description="TonB-dependent receptor plug" evidence="11">
    <location>
        <begin position="270"/>
        <end position="378"/>
    </location>
</feature>
<dbReference type="PROSITE" id="PS52016">
    <property type="entry name" value="TONB_DEPENDENT_REC_3"/>
    <property type="match status" value="1"/>
</dbReference>
<evidence type="ECO:0000256" key="5">
    <source>
        <dbReference type="ARBA" id="ARBA00023077"/>
    </source>
</evidence>
<dbReference type="Gene3D" id="2.170.130.10">
    <property type="entry name" value="TonB-dependent receptor, plug domain"/>
    <property type="match status" value="1"/>
</dbReference>
<dbReference type="Gene3D" id="2.60.40.1120">
    <property type="entry name" value="Carboxypeptidase-like, regulatory domain"/>
    <property type="match status" value="1"/>
</dbReference>
<evidence type="ECO:0000259" key="11">
    <source>
        <dbReference type="Pfam" id="PF07715"/>
    </source>
</evidence>
<keyword evidence="2 8" id="KW-0813">Transport</keyword>
<dbReference type="AlphaFoldDB" id="L1N6C8"/>
<evidence type="ECO:0000259" key="10">
    <source>
        <dbReference type="Pfam" id="PF00593"/>
    </source>
</evidence>
<feature type="domain" description="TonB-dependent receptor-like beta-barrel" evidence="10">
    <location>
        <begin position="623"/>
        <end position="1152"/>
    </location>
</feature>
<protein>
    <submittedName>
        <fullName evidence="12">TonB-dependent receptor</fullName>
    </submittedName>
</protein>
<accession>L1N6C8</accession>
<dbReference type="Pfam" id="PF13715">
    <property type="entry name" value="CarbopepD_reg_2"/>
    <property type="match status" value="1"/>
</dbReference>
<keyword evidence="4 8" id="KW-0812">Transmembrane</keyword>
<dbReference type="InterPro" id="IPR039426">
    <property type="entry name" value="TonB-dep_rcpt-like"/>
</dbReference>
<evidence type="ECO:0000256" key="4">
    <source>
        <dbReference type="ARBA" id="ARBA00022692"/>
    </source>
</evidence>
<dbReference type="Pfam" id="PF00593">
    <property type="entry name" value="TonB_dep_Rec_b-barrel"/>
    <property type="match status" value="1"/>
</dbReference>
<dbReference type="InterPro" id="IPR008969">
    <property type="entry name" value="CarboxyPept-like_regulatory"/>
</dbReference>
<dbReference type="Gene3D" id="2.40.170.20">
    <property type="entry name" value="TonB-dependent receptor, beta-barrel domain"/>
    <property type="match status" value="1"/>
</dbReference>
<comment type="similarity">
    <text evidence="8 9">Belongs to the TonB-dependent receptor family.</text>
</comment>
<dbReference type="Pfam" id="PF07715">
    <property type="entry name" value="Plug"/>
    <property type="match status" value="1"/>
</dbReference>
<dbReference type="InterPro" id="IPR037066">
    <property type="entry name" value="Plug_dom_sf"/>
</dbReference>
<keyword evidence="13" id="KW-1185">Reference proteome</keyword>
<dbReference type="InterPro" id="IPR036942">
    <property type="entry name" value="Beta-barrel_TonB_sf"/>
</dbReference>
<proteinExistence type="inferred from homology"/>
<evidence type="ECO:0000256" key="6">
    <source>
        <dbReference type="ARBA" id="ARBA00023136"/>
    </source>
</evidence>
<evidence type="ECO:0000256" key="9">
    <source>
        <dbReference type="RuleBase" id="RU003357"/>
    </source>
</evidence>
<dbReference type="STRING" id="1127699.HMPREF9151_01881"/>
<dbReference type="Proteomes" id="UP000010433">
    <property type="component" value="Unassembled WGS sequence"/>
</dbReference>
<dbReference type="EMBL" id="AMEP01000108">
    <property type="protein sequence ID" value="EKX98761.1"/>
    <property type="molecule type" value="Genomic_DNA"/>
</dbReference>
<evidence type="ECO:0000256" key="7">
    <source>
        <dbReference type="ARBA" id="ARBA00023237"/>
    </source>
</evidence>